<dbReference type="InterPro" id="IPR052512">
    <property type="entry name" value="4CMD/NDH-1_regulator"/>
</dbReference>
<evidence type="ECO:0000313" key="2">
    <source>
        <dbReference type="EMBL" id="GEO94991.1"/>
    </source>
</evidence>
<dbReference type="InterPro" id="IPR029032">
    <property type="entry name" value="AhpD-like"/>
</dbReference>
<proteinExistence type="predicted"/>
<dbReference type="PANTHER" id="PTHR33570">
    <property type="entry name" value="4-CARBOXYMUCONOLACTONE DECARBOXYLASE FAMILY PROTEIN"/>
    <property type="match status" value="1"/>
</dbReference>
<dbReference type="PANTHER" id="PTHR33570:SF2">
    <property type="entry name" value="CARBOXYMUCONOLACTONE DECARBOXYLASE-LIKE DOMAIN-CONTAINING PROTEIN"/>
    <property type="match status" value="1"/>
</dbReference>
<dbReference type="Pfam" id="PF02627">
    <property type="entry name" value="CMD"/>
    <property type="match status" value="1"/>
</dbReference>
<dbReference type="InterPro" id="IPR012788">
    <property type="entry name" value="Decarb_PcaC"/>
</dbReference>
<dbReference type="GO" id="GO:0051920">
    <property type="term" value="F:peroxiredoxin activity"/>
    <property type="evidence" value="ECO:0007669"/>
    <property type="project" value="InterPro"/>
</dbReference>
<dbReference type="InterPro" id="IPR003779">
    <property type="entry name" value="CMD-like"/>
</dbReference>
<dbReference type="AlphaFoldDB" id="A0A512IBC3"/>
<accession>A0A512IBC3</accession>
<keyword evidence="3" id="KW-1185">Reference proteome</keyword>
<organism evidence="2 3">
    <name type="scientific">Kocuria turfanensis</name>
    <dbReference type="NCBI Taxonomy" id="388357"/>
    <lineage>
        <taxon>Bacteria</taxon>
        <taxon>Bacillati</taxon>
        <taxon>Actinomycetota</taxon>
        <taxon>Actinomycetes</taxon>
        <taxon>Micrococcales</taxon>
        <taxon>Micrococcaceae</taxon>
        <taxon>Kocuria</taxon>
    </lineage>
</organism>
<dbReference type="SUPFAM" id="SSF69118">
    <property type="entry name" value="AhpD-like"/>
    <property type="match status" value="1"/>
</dbReference>
<protein>
    <submittedName>
        <fullName evidence="2">4-carboxymuconolactone decarboxylase</fullName>
    </submittedName>
</protein>
<comment type="caution">
    <text evidence="2">The sequence shown here is derived from an EMBL/GenBank/DDBJ whole genome shotgun (WGS) entry which is preliminary data.</text>
</comment>
<name>A0A512IBC3_9MICC</name>
<reference evidence="2 3" key="1">
    <citation type="submission" date="2019-07" db="EMBL/GenBank/DDBJ databases">
        <title>Whole genome shotgun sequence of Kocuria turfanensis NBRC 107627.</title>
        <authorList>
            <person name="Hosoyama A."/>
            <person name="Uohara A."/>
            <person name="Ohji S."/>
            <person name="Ichikawa N."/>
        </authorList>
    </citation>
    <scope>NUCLEOTIDE SEQUENCE [LARGE SCALE GENOMIC DNA]</scope>
    <source>
        <strain evidence="2 3">NBRC 107627</strain>
    </source>
</reference>
<dbReference type="NCBIfam" id="TIGR02425">
    <property type="entry name" value="decarb_PcaC"/>
    <property type="match status" value="1"/>
</dbReference>
<feature type="domain" description="Carboxymuconolactone decarboxylase-like" evidence="1">
    <location>
        <begin position="42"/>
        <end position="124"/>
    </location>
</feature>
<gene>
    <name evidence="2" type="primary">pcaC</name>
    <name evidence="2" type="ORF">KTU01_11140</name>
</gene>
<dbReference type="Gene3D" id="1.20.1290.10">
    <property type="entry name" value="AhpD-like"/>
    <property type="match status" value="1"/>
</dbReference>
<dbReference type="EMBL" id="BJZS01000029">
    <property type="protein sequence ID" value="GEO94991.1"/>
    <property type="molecule type" value="Genomic_DNA"/>
</dbReference>
<sequence length="143" mass="15838">MSQDPRRTEQQAHAEGMAVRREVLSDAHVDRAEAGKDAFTAPFQDFITRYAWGEIWTRPGLDRRMRSAVTLTALIAAGHWEEFEMHVRAALRNGLEREEIQEVLLQSAIYLSVPSANNAFKHAQQVLDALDAEAAGGAVPPAS</sequence>
<evidence type="ECO:0000313" key="3">
    <source>
        <dbReference type="Proteomes" id="UP000321103"/>
    </source>
</evidence>
<dbReference type="Proteomes" id="UP000321103">
    <property type="component" value="Unassembled WGS sequence"/>
</dbReference>
<evidence type="ECO:0000259" key="1">
    <source>
        <dbReference type="Pfam" id="PF02627"/>
    </source>
</evidence>
<dbReference type="STRING" id="388357.GCA_001580365_01166"/>
<dbReference type="RefSeq" id="WP_062734963.1">
    <property type="nucleotide sequence ID" value="NZ_BJZS01000029.1"/>
</dbReference>